<dbReference type="PANTHER" id="PTHR27002">
    <property type="entry name" value="RECEPTOR-LIKE SERINE/THREONINE-PROTEIN KINASE SD1-8"/>
    <property type="match status" value="1"/>
</dbReference>
<dbReference type="FunFam" id="1.10.510.10:FF:001023">
    <property type="entry name" value="Os07g0541700 protein"/>
    <property type="match status" value="1"/>
</dbReference>
<comment type="catalytic activity">
    <reaction evidence="12">
        <text>L-threonyl-[protein] + ATP = O-phospho-L-threonyl-[protein] + ADP + H(+)</text>
        <dbReference type="Rhea" id="RHEA:46608"/>
        <dbReference type="Rhea" id="RHEA-COMP:11060"/>
        <dbReference type="Rhea" id="RHEA-COMP:11605"/>
        <dbReference type="ChEBI" id="CHEBI:15378"/>
        <dbReference type="ChEBI" id="CHEBI:30013"/>
        <dbReference type="ChEBI" id="CHEBI:30616"/>
        <dbReference type="ChEBI" id="CHEBI:61977"/>
        <dbReference type="ChEBI" id="CHEBI:456216"/>
        <dbReference type="EC" id="2.7.11.1"/>
    </reaction>
</comment>
<dbReference type="PANTHER" id="PTHR27002:SF1063">
    <property type="entry name" value="RECEPTOR-LIKE SERINE_THREONINE-PROTEIN KINASE"/>
    <property type="match status" value="1"/>
</dbReference>
<dbReference type="PROSITE" id="PS50011">
    <property type="entry name" value="PROTEIN_KINASE_DOM"/>
    <property type="match status" value="1"/>
</dbReference>
<dbReference type="SUPFAM" id="SSF56112">
    <property type="entry name" value="Protein kinase-like (PK-like)"/>
    <property type="match status" value="1"/>
</dbReference>
<evidence type="ECO:0000259" key="15">
    <source>
        <dbReference type="PROSITE" id="PS50011"/>
    </source>
</evidence>
<dbReference type="InterPro" id="IPR036426">
    <property type="entry name" value="Bulb-type_lectin_dom_sf"/>
</dbReference>
<dbReference type="EMBL" id="CM018207">
    <property type="protein sequence ID" value="KAB2078577.1"/>
    <property type="molecule type" value="Genomic_DNA"/>
</dbReference>
<keyword evidence="18" id="KW-1185">Reference proteome</keyword>
<keyword evidence="11" id="KW-0325">Glycoprotein</keyword>
<dbReference type="GO" id="GO:0005886">
    <property type="term" value="C:plasma membrane"/>
    <property type="evidence" value="ECO:0007669"/>
    <property type="project" value="UniProtKB-SubCell"/>
</dbReference>
<feature type="domain" description="Bulb-type lectin" evidence="16">
    <location>
        <begin position="15"/>
        <end position="134"/>
    </location>
</feature>
<evidence type="ECO:0000256" key="5">
    <source>
        <dbReference type="ARBA" id="ARBA00022679"/>
    </source>
</evidence>
<dbReference type="Pfam" id="PF00069">
    <property type="entry name" value="Pkinase"/>
    <property type="match status" value="1"/>
</dbReference>
<dbReference type="EC" id="2.7.11.1" evidence="2"/>
<sequence length="659" mass="74259">MFSFRVVVLILGCLWLTEAERDTLNPGDKLISNSSDNLLWYYLAMWYAQGTLTSNNHSIWLANRDNLIADDSGVLVLDDTGLKITRTGGNPIQVFSLQSTSITINTSDMKVVLQDSGNLVLQGTNEENRENVVLWQSFDHPTDSFLPVMKLGVSHGRNFSLTSWFSDSIPASRSFTMEWDPARNRLVVRLRERILWTNGEDFENIGPSDPFNMNYDFTNVSNPNWKKNCRLVLQDDRDLQLRDIYTINLQICDSNTTKNGCERWEGPKCRKKDSLNDTLYGNTNLSLNDCKDICWKDCKCLGVEAEKDLGCRFILGHYEEGVLDGLSFQLIIRNCPKEYLLDLMTSEDASDVSELQTGNNGRNLNIYTAGLIMSAKNGFSPDNLLGKGGFGGGTLGDGQEVAIKRLSSGSSQGQTATHKPWLLGFCVQGEEKMLVYDYMPNKSLDTFIFAIEGITQGLLYLHKYSRLRIIHRDLKLSNILLDENMNPKISDFGLAKIYITNAAGSNTKQIVGRYYMSPEYAMEGIFSEKSDDYSFRVMVLEVVSGQKNSNHFEFDRPLNLVGYELRKHGGALQLMDPALSDSCFKRYQVLRCITLSLLCVEDNPLDRTTMSDVISVLIGKMQLALPKQPAIRIVETYIESKEVEIYSLNGLTVSTMDAR</sequence>
<dbReference type="SMART" id="SM00220">
    <property type="entry name" value="S_TKc"/>
    <property type="match status" value="1"/>
</dbReference>
<evidence type="ECO:0000259" key="16">
    <source>
        <dbReference type="PROSITE" id="PS50927"/>
    </source>
</evidence>
<evidence type="ECO:0000256" key="8">
    <source>
        <dbReference type="ARBA" id="ARBA00022777"/>
    </source>
</evidence>
<keyword evidence="6 14" id="KW-0732">Signal</keyword>
<evidence type="ECO:0000256" key="1">
    <source>
        <dbReference type="ARBA" id="ARBA00004251"/>
    </source>
</evidence>
<organism evidence="17 18">
    <name type="scientific">Gossypium barbadense</name>
    <name type="common">Sea Island cotton</name>
    <name type="synonym">Hibiscus barbadensis</name>
    <dbReference type="NCBI Taxonomy" id="3634"/>
    <lineage>
        <taxon>Eukaryota</taxon>
        <taxon>Viridiplantae</taxon>
        <taxon>Streptophyta</taxon>
        <taxon>Embryophyta</taxon>
        <taxon>Tracheophyta</taxon>
        <taxon>Spermatophyta</taxon>
        <taxon>Magnoliopsida</taxon>
        <taxon>eudicotyledons</taxon>
        <taxon>Gunneridae</taxon>
        <taxon>Pentapetalae</taxon>
        <taxon>rosids</taxon>
        <taxon>malvids</taxon>
        <taxon>Malvales</taxon>
        <taxon>Malvaceae</taxon>
        <taxon>Malvoideae</taxon>
        <taxon>Gossypium</taxon>
    </lineage>
</organism>
<feature type="signal peptide" evidence="14">
    <location>
        <begin position="1"/>
        <end position="19"/>
    </location>
</feature>
<evidence type="ECO:0000256" key="13">
    <source>
        <dbReference type="ARBA" id="ARBA00048679"/>
    </source>
</evidence>
<evidence type="ECO:0000256" key="14">
    <source>
        <dbReference type="SAM" id="SignalP"/>
    </source>
</evidence>
<evidence type="ECO:0000256" key="11">
    <source>
        <dbReference type="ARBA" id="ARBA00023180"/>
    </source>
</evidence>
<dbReference type="PROSITE" id="PS50927">
    <property type="entry name" value="BULB_LECTIN"/>
    <property type="match status" value="1"/>
</dbReference>
<gene>
    <name evidence="17" type="ORF">ES319_A06G172400v1</name>
</gene>
<keyword evidence="5" id="KW-0808">Transferase</keyword>
<evidence type="ECO:0000313" key="18">
    <source>
        <dbReference type="Proteomes" id="UP000327439"/>
    </source>
</evidence>
<protein>
    <recommendedName>
        <fullName evidence="2">non-specific serine/threonine protein kinase</fullName>
        <ecNumber evidence="2">2.7.11.1</ecNumber>
    </recommendedName>
</protein>
<dbReference type="GO" id="GO:0005524">
    <property type="term" value="F:ATP binding"/>
    <property type="evidence" value="ECO:0007669"/>
    <property type="project" value="UniProtKB-KW"/>
</dbReference>
<keyword evidence="7" id="KW-0547">Nucleotide-binding</keyword>
<dbReference type="Gene3D" id="3.30.200.20">
    <property type="entry name" value="Phosphorylase Kinase, domain 1"/>
    <property type="match status" value="1"/>
</dbReference>
<accession>A0A5J5VHQ7</accession>
<keyword evidence="8" id="KW-0418">Kinase</keyword>
<evidence type="ECO:0000256" key="7">
    <source>
        <dbReference type="ARBA" id="ARBA00022741"/>
    </source>
</evidence>
<dbReference type="Pfam" id="PF01453">
    <property type="entry name" value="B_lectin"/>
    <property type="match status" value="1"/>
</dbReference>
<dbReference type="SUPFAM" id="SSF51110">
    <property type="entry name" value="alpha-D-mannose-specific plant lectins"/>
    <property type="match status" value="1"/>
</dbReference>
<keyword evidence="3" id="KW-0472">Membrane</keyword>
<name>A0A5J5VHQ7_GOSBA</name>
<dbReference type="Gene3D" id="1.10.510.10">
    <property type="entry name" value="Transferase(Phosphotransferase) domain 1"/>
    <property type="match status" value="1"/>
</dbReference>
<dbReference type="PROSITE" id="PS00108">
    <property type="entry name" value="PROTEIN_KINASE_ST"/>
    <property type="match status" value="1"/>
</dbReference>
<evidence type="ECO:0000256" key="9">
    <source>
        <dbReference type="ARBA" id="ARBA00022840"/>
    </source>
</evidence>
<keyword evidence="9" id="KW-0067">ATP-binding</keyword>
<evidence type="ECO:0000256" key="3">
    <source>
        <dbReference type="ARBA" id="ARBA00022475"/>
    </source>
</evidence>
<proteinExistence type="predicted"/>
<evidence type="ECO:0000313" key="17">
    <source>
        <dbReference type="EMBL" id="KAB2078577.1"/>
    </source>
</evidence>
<evidence type="ECO:0000256" key="12">
    <source>
        <dbReference type="ARBA" id="ARBA00047899"/>
    </source>
</evidence>
<dbReference type="SMART" id="SM00108">
    <property type="entry name" value="B_lectin"/>
    <property type="match status" value="1"/>
</dbReference>
<dbReference type="AlphaFoldDB" id="A0A5J5VHQ7"/>
<dbReference type="Proteomes" id="UP000327439">
    <property type="component" value="Chromosome A06"/>
</dbReference>
<dbReference type="Gene3D" id="2.90.10.10">
    <property type="entry name" value="Bulb-type lectin domain"/>
    <property type="match status" value="1"/>
</dbReference>
<reference evidence="18" key="1">
    <citation type="journal article" date="2020" name="Nat. Genet.">
        <title>Genomic diversifications of five Gossypium allopolyploid species and their impact on cotton improvement.</title>
        <authorList>
            <person name="Chen Z.J."/>
            <person name="Sreedasyam A."/>
            <person name="Ando A."/>
            <person name="Song Q."/>
            <person name="De Santiago L.M."/>
            <person name="Hulse-Kemp A.M."/>
            <person name="Ding M."/>
            <person name="Ye W."/>
            <person name="Kirkbride R.C."/>
            <person name="Jenkins J."/>
            <person name="Plott C."/>
            <person name="Lovell J."/>
            <person name="Lin Y.M."/>
            <person name="Vaughn R."/>
            <person name="Liu B."/>
            <person name="Simpson S."/>
            <person name="Scheffler B.E."/>
            <person name="Wen L."/>
            <person name="Saski C.A."/>
            <person name="Grover C.E."/>
            <person name="Hu G."/>
            <person name="Conover J.L."/>
            <person name="Carlson J.W."/>
            <person name="Shu S."/>
            <person name="Boston L.B."/>
            <person name="Williams M."/>
            <person name="Peterson D.G."/>
            <person name="McGee K."/>
            <person name="Jones D.C."/>
            <person name="Wendel J.F."/>
            <person name="Stelly D.M."/>
            <person name="Grimwood J."/>
            <person name="Schmutz J."/>
        </authorList>
    </citation>
    <scope>NUCLEOTIDE SEQUENCE [LARGE SCALE GENOMIC DNA]</scope>
    <source>
        <strain evidence="18">cv. 3-79</strain>
    </source>
</reference>
<comment type="subcellular location">
    <subcellularLocation>
        <location evidence="1">Cell membrane</location>
        <topology evidence="1">Single-pass type I membrane protein</topology>
    </subcellularLocation>
</comment>
<keyword evidence="10" id="KW-1015">Disulfide bond</keyword>
<evidence type="ECO:0000256" key="2">
    <source>
        <dbReference type="ARBA" id="ARBA00012513"/>
    </source>
</evidence>
<evidence type="ECO:0000256" key="6">
    <source>
        <dbReference type="ARBA" id="ARBA00022729"/>
    </source>
</evidence>
<dbReference type="InterPro" id="IPR001480">
    <property type="entry name" value="Bulb-type_lectin_dom"/>
</dbReference>
<evidence type="ECO:0000256" key="10">
    <source>
        <dbReference type="ARBA" id="ARBA00023157"/>
    </source>
</evidence>
<dbReference type="InterPro" id="IPR000719">
    <property type="entry name" value="Prot_kinase_dom"/>
</dbReference>
<keyword evidence="3" id="KW-1003">Cell membrane</keyword>
<dbReference type="OrthoDB" id="850273at2759"/>
<evidence type="ECO:0000256" key="4">
    <source>
        <dbReference type="ARBA" id="ARBA00022527"/>
    </source>
</evidence>
<keyword evidence="4" id="KW-0723">Serine/threonine-protein kinase</keyword>
<dbReference type="InterPro" id="IPR011009">
    <property type="entry name" value="Kinase-like_dom_sf"/>
</dbReference>
<dbReference type="InterPro" id="IPR008271">
    <property type="entry name" value="Ser/Thr_kinase_AS"/>
</dbReference>
<dbReference type="GO" id="GO:0004674">
    <property type="term" value="F:protein serine/threonine kinase activity"/>
    <property type="evidence" value="ECO:0007669"/>
    <property type="project" value="UniProtKB-KW"/>
</dbReference>
<feature type="chain" id="PRO_5023852886" description="non-specific serine/threonine protein kinase" evidence="14">
    <location>
        <begin position="20"/>
        <end position="659"/>
    </location>
</feature>
<feature type="domain" description="Protein kinase" evidence="15">
    <location>
        <begin position="379"/>
        <end position="631"/>
    </location>
</feature>
<comment type="catalytic activity">
    <reaction evidence="13">
        <text>L-seryl-[protein] + ATP = O-phospho-L-seryl-[protein] + ADP + H(+)</text>
        <dbReference type="Rhea" id="RHEA:17989"/>
        <dbReference type="Rhea" id="RHEA-COMP:9863"/>
        <dbReference type="Rhea" id="RHEA-COMP:11604"/>
        <dbReference type="ChEBI" id="CHEBI:15378"/>
        <dbReference type="ChEBI" id="CHEBI:29999"/>
        <dbReference type="ChEBI" id="CHEBI:30616"/>
        <dbReference type="ChEBI" id="CHEBI:83421"/>
        <dbReference type="ChEBI" id="CHEBI:456216"/>
        <dbReference type="EC" id="2.7.11.1"/>
    </reaction>
</comment>